<proteinExistence type="predicted"/>
<sequence length="84" mass="9717">MIMNRYFSILEFLRDLVDDLAWKKLKKVKNTQDDEAGWNVKKKAEGKYEKSTHSLKRGLSIKIQESYVGKQGVGKETQGQSIVR</sequence>
<reference evidence="1" key="1">
    <citation type="submission" date="2019-02" db="EMBL/GenBank/DDBJ databases">
        <authorList>
            <person name="Gruber-Vodicka R. H."/>
            <person name="Seah K. B. B."/>
        </authorList>
    </citation>
    <scope>NUCLEOTIDE SEQUENCE</scope>
    <source>
        <strain evidence="1">BECK_BZ125</strain>
    </source>
</reference>
<organism evidence="1">
    <name type="scientific">Candidatus Kentrum sp. TC</name>
    <dbReference type="NCBI Taxonomy" id="2126339"/>
    <lineage>
        <taxon>Bacteria</taxon>
        <taxon>Pseudomonadati</taxon>
        <taxon>Pseudomonadota</taxon>
        <taxon>Gammaproteobacteria</taxon>
        <taxon>Candidatus Kentrum</taxon>
    </lineage>
</organism>
<accession>A0A450YKX9</accession>
<protein>
    <submittedName>
        <fullName evidence="1">Uncharacterized protein</fullName>
    </submittedName>
</protein>
<name>A0A450YKX9_9GAMM</name>
<evidence type="ECO:0000313" key="1">
    <source>
        <dbReference type="EMBL" id="VFK42201.1"/>
    </source>
</evidence>
<dbReference type="EMBL" id="CAADFT010000017">
    <property type="protein sequence ID" value="VFK42201.1"/>
    <property type="molecule type" value="Genomic_DNA"/>
</dbReference>
<gene>
    <name evidence="1" type="ORF">BECKTC1821E_GA0114239_101729</name>
</gene>
<dbReference type="AlphaFoldDB" id="A0A450YKX9"/>